<sequence length="144" mass="16250">MAVTFAFLFDLFTSTIVYHVVIVLFGAPIFSQLLETYSLAVLLTVFTTLPCLLTFNDYERFREVFFHVNIASKAERYAFCATLGSLLGAWLGAFPIPLDWDRPWQRWPTTCVVGACLGFCLGIAIAAVLNLRCLQVSRQPRKFV</sequence>
<feature type="transmembrane region" description="Helical" evidence="8">
    <location>
        <begin position="76"/>
        <end position="95"/>
    </location>
</feature>
<keyword evidence="9" id="KW-1185">Reference proteome</keyword>
<dbReference type="UniPathway" id="UPA00196"/>
<feature type="transmembrane region" description="Helical" evidence="8">
    <location>
        <begin position="107"/>
        <end position="131"/>
    </location>
</feature>
<evidence type="ECO:0000256" key="1">
    <source>
        <dbReference type="ARBA" id="ARBA00004477"/>
    </source>
</evidence>
<dbReference type="WBParaSite" id="TMUE_0000000555.1">
    <property type="protein sequence ID" value="TMUE_0000000555.1"/>
    <property type="gene ID" value="WBGene00296495"/>
</dbReference>
<organism evidence="9 11">
    <name type="scientific">Trichuris muris</name>
    <name type="common">Mouse whipworm</name>
    <dbReference type="NCBI Taxonomy" id="70415"/>
    <lineage>
        <taxon>Eukaryota</taxon>
        <taxon>Metazoa</taxon>
        <taxon>Ecdysozoa</taxon>
        <taxon>Nematoda</taxon>
        <taxon>Enoplea</taxon>
        <taxon>Dorylaimia</taxon>
        <taxon>Trichinellida</taxon>
        <taxon>Trichuridae</taxon>
        <taxon>Trichuris</taxon>
    </lineage>
</organism>
<feature type="transmembrane region" description="Helical" evidence="8">
    <location>
        <begin position="36"/>
        <end position="55"/>
    </location>
</feature>
<dbReference type="AlphaFoldDB" id="A0A5S6R4A5"/>
<dbReference type="Pfam" id="PF06699">
    <property type="entry name" value="PIG-F"/>
    <property type="match status" value="1"/>
</dbReference>
<reference evidence="9" key="2">
    <citation type="submission" date="2014-03" db="EMBL/GenBank/DDBJ databases">
        <title>The whipworm genome and dual-species transcriptomics of an intimate host-pathogen interaction.</title>
        <authorList>
            <person name="Foth B.J."/>
            <person name="Tsai I.J."/>
            <person name="Reid A.J."/>
            <person name="Bancroft A.J."/>
            <person name="Nichol S."/>
            <person name="Tracey A."/>
            <person name="Holroyd N."/>
            <person name="Cotton J.A."/>
            <person name="Stanley E.J."/>
            <person name="Zarowiecki M."/>
            <person name="Liu J.Z."/>
            <person name="Huckvale T."/>
            <person name="Cooper P.J."/>
            <person name="Grencis R.K."/>
            <person name="Berriman M."/>
        </authorList>
    </citation>
    <scope>NUCLEOTIDE SEQUENCE [LARGE SCALE GENOMIC DNA]</scope>
    <source>
        <strain evidence="9">Edinburgh</strain>
    </source>
</reference>
<dbReference type="Proteomes" id="UP000046395">
    <property type="component" value="Unassembled WGS sequence"/>
</dbReference>
<proteinExistence type="predicted"/>
<dbReference type="InterPro" id="IPR009580">
    <property type="entry name" value="GPI_biosynthesis_protein_Pig-F"/>
</dbReference>
<protein>
    <submittedName>
        <fullName evidence="10 11">Phosphatidylinositol-glycan biosynthesis class F protein</fullName>
    </submittedName>
</protein>
<keyword evidence="3" id="KW-0337">GPI-anchor biosynthesis</keyword>
<dbReference type="GO" id="GO:0005789">
    <property type="term" value="C:endoplasmic reticulum membrane"/>
    <property type="evidence" value="ECO:0007669"/>
    <property type="project" value="UniProtKB-SubCell"/>
</dbReference>
<dbReference type="GO" id="GO:0006506">
    <property type="term" value="P:GPI anchor biosynthetic process"/>
    <property type="evidence" value="ECO:0007669"/>
    <property type="project" value="UniProtKB-UniPathway"/>
</dbReference>
<dbReference type="STRING" id="70415.A0A5S6R4A5"/>
<keyword evidence="7 8" id="KW-0472">Membrane</keyword>
<reference evidence="9" key="1">
    <citation type="submission" date="2013-11" db="EMBL/GenBank/DDBJ databases">
        <authorList>
            <person name="Aslett M."/>
        </authorList>
    </citation>
    <scope>NUCLEOTIDE SEQUENCE [LARGE SCALE GENOMIC DNA]</scope>
    <source>
        <strain evidence="9">Edinburgh</strain>
    </source>
</reference>
<dbReference type="WBParaSite" id="TMUE_3000014335.1">
    <property type="protein sequence ID" value="TMUE_3000014335.1"/>
    <property type="gene ID" value="WBGene00294685"/>
</dbReference>
<comment type="subcellular location">
    <subcellularLocation>
        <location evidence="1">Endoplasmic reticulum membrane</location>
        <topology evidence="1">Multi-pass membrane protein</topology>
    </subcellularLocation>
</comment>
<evidence type="ECO:0000313" key="9">
    <source>
        <dbReference type="Proteomes" id="UP000046395"/>
    </source>
</evidence>
<name>A0A5S6R4A5_TRIMR</name>
<evidence type="ECO:0000256" key="8">
    <source>
        <dbReference type="SAM" id="Phobius"/>
    </source>
</evidence>
<evidence type="ECO:0000256" key="2">
    <source>
        <dbReference type="ARBA" id="ARBA00004687"/>
    </source>
</evidence>
<comment type="pathway">
    <text evidence="2">Glycolipid biosynthesis; glycosylphosphatidylinositol-anchor biosynthesis.</text>
</comment>
<keyword evidence="6 8" id="KW-1133">Transmembrane helix</keyword>
<evidence type="ECO:0000256" key="5">
    <source>
        <dbReference type="ARBA" id="ARBA00022824"/>
    </source>
</evidence>
<keyword evidence="5" id="KW-0256">Endoplasmic reticulum</keyword>
<evidence type="ECO:0000256" key="4">
    <source>
        <dbReference type="ARBA" id="ARBA00022692"/>
    </source>
</evidence>
<accession>A0A5S6R4A5</accession>
<evidence type="ECO:0000256" key="6">
    <source>
        <dbReference type="ARBA" id="ARBA00022989"/>
    </source>
</evidence>
<evidence type="ECO:0000256" key="3">
    <source>
        <dbReference type="ARBA" id="ARBA00022502"/>
    </source>
</evidence>
<evidence type="ECO:0000256" key="7">
    <source>
        <dbReference type="ARBA" id="ARBA00023136"/>
    </source>
</evidence>
<evidence type="ECO:0000313" key="11">
    <source>
        <dbReference type="WBParaSite" id="TMUE_3000014335.1"/>
    </source>
</evidence>
<feature type="transmembrane region" description="Helical" evidence="8">
    <location>
        <begin position="7"/>
        <end position="30"/>
    </location>
</feature>
<keyword evidence="4 8" id="KW-0812">Transmembrane</keyword>
<evidence type="ECO:0000313" key="10">
    <source>
        <dbReference type="WBParaSite" id="TMUE_0000000555.1"/>
    </source>
</evidence>
<reference evidence="10 11" key="3">
    <citation type="submission" date="2019-12" db="UniProtKB">
        <authorList>
            <consortium name="WormBaseParasite"/>
        </authorList>
    </citation>
    <scope>IDENTIFICATION</scope>
</reference>